<dbReference type="Proteomes" id="UP000485621">
    <property type="component" value="Unassembled WGS sequence"/>
</dbReference>
<gene>
    <name evidence="1" type="ORF">BWY04_01306</name>
</gene>
<dbReference type="AlphaFoldDB" id="A0A1V5ZK15"/>
<organism evidence="1">
    <name type="scientific">candidate division CPR1 bacterium ADurb.Bin160</name>
    <dbReference type="NCBI Taxonomy" id="1852826"/>
    <lineage>
        <taxon>Bacteria</taxon>
        <taxon>candidate division CPR1</taxon>
    </lineage>
</organism>
<sequence>MLKDVKKTSEMENDFRKNPMLMIDYAYEAITENIILTEAMKEIFDRNTHLIEKIPVGEVLKKMNMFLELDIFSTNFKIIEGLKIWRVVQHYSDEAVRQTRII</sequence>
<name>A0A1V5ZK15_9BACT</name>
<accession>A0A1V5ZK15</accession>
<comment type="caution">
    <text evidence="1">The sequence shown here is derived from an EMBL/GenBank/DDBJ whole genome shotgun (WGS) entry which is preliminary data.</text>
</comment>
<reference evidence="1" key="1">
    <citation type="submission" date="2017-02" db="EMBL/GenBank/DDBJ databases">
        <title>Delving into the versatile metabolic prowess of the omnipresent phylum Bacteroidetes.</title>
        <authorList>
            <person name="Nobu M.K."/>
            <person name="Mei R."/>
            <person name="Narihiro T."/>
            <person name="Kuroda K."/>
            <person name="Liu W.-T."/>
        </authorList>
    </citation>
    <scope>NUCLEOTIDE SEQUENCE</scope>
    <source>
        <strain evidence="1">ADurb.Bin160</strain>
    </source>
</reference>
<evidence type="ECO:0000313" key="1">
    <source>
        <dbReference type="EMBL" id="OQB40551.1"/>
    </source>
</evidence>
<proteinExistence type="predicted"/>
<protein>
    <submittedName>
        <fullName evidence="1">Uncharacterized protein</fullName>
    </submittedName>
</protein>
<dbReference type="EMBL" id="MWDB01000040">
    <property type="protein sequence ID" value="OQB40551.1"/>
    <property type="molecule type" value="Genomic_DNA"/>
</dbReference>